<dbReference type="InterPro" id="IPR006694">
    <property type="entry name" value="Fatty_acid_hydroxylase"/>
</dbReference>
<protein>
    <recommendedName>
        <fullName evidence="4">aldehyde oxygenase (deformylating)</fullName>
        <ecNumber evidence="4">4.1.99.5</ecNumber>
    </recommendedName>
</protein>
<dbReference type="Gramene" id="OMERI02G34870.1">
    <property type="protein sequence ID" value="OMERI02G34870.1"/>
    <property type="gene ID" value="OMERI02G34870"/>
</dbReference>
<evidence type="ECO:0000256" key="5">
    <source>
        <dbReference type="ARBA" id="ARBA00022692"/>
    </source>
</evidence>
<accession>A0A0E0CT03</accession>
<dbReference type="GO" id="GO:0009651">
    <property type="term" value="P:response to salt stress"/>
    <property type="evidence" value="ECO:0007669"/>
    <property type="project" value="EnsemblPlants"/>
</dbReference>
<dbReference type="STRING" id="40149.A0A0E0CT03"/>
<keyword evidence="7" id="KW-0521">NADP</keyword>
<dbReference type="GO" id="GO:0009414">
    <property type="term" value="P:response to water deprivation"/>
    <property type="evidence" value="ECO:0007669"/>
    <property type="project" value="EnsemblPlants"/>
</dbReference>
<keyword evidence="10" id="KW-0456">Lyase</keyword>
<dbReference type="Proteomes" id="UP000008021">
    <property type="component" value="Chromosome 2"/>
</dbReference>
<keyword evidence="5 12" id="KW-0812">Transmembrane</keyword>
<evidence type="ECO:0000313" key="15">
    <source>
        <dbReference type="EnsemblPlants" id="OMERI02G34870.1"/>
    </source>
</evidence>
<dbReference type="InterPro" id="IPR050307">
    <property type="entry name" value="Sterol_Desaturase_Related"/>
</dbReference>
<evidence type="ECO:0000313" key="16">
    <source>
        <dbReference type="Proteomes" id="UP000008021"/>
    </source>
</evidence>
<dbReference type="PANTHER" id="PTHR11863">
    <property type="entry name" value="STEROL DESATURASE"/>
    <property type="match status" value="1"/>
</dbReference>
<feature type="domain" description="Fatty acid hydroxylase" evidence="13">
    <location>
        <begin position="136"/>
        <end position="273"/>
    </location>
</feature>
<evidence type="ECO:0000256" key="11">
    <source>
        <dbReference type="ARBA" id="ARBA00047909"/>
    </source>
</evidence>
<comment type="similarity">
    <text evidence="2">Belongs to the sterol desaturase family.</text>
</comment>
<comment type="subcellular location">
    <subcellularLocation>
        <location evidence="1">Endoplasmic reticulum membrane</location>
        <topology evidence="1">Multi-pass membrane protein</topology>
    </subcellularLocation>
</comment>
<evidence type="ECO:0000256" key="12">
    <source>
        <dbReference type="SAM" id="Phobius"/>
    </source>
</evidence>
<evidence type="ECO:0000259" key="14">
    <source>
        <dbReference type="Pfam" id="PF12076"/>
    </source>
</evidence>
<feature type="domain" description="Very-long-chain aldehyde decarbonylase CER1-like C-terminal" evidence="14">
    <location>
        <begin position="455"/>
        <end position="618"/>
    </location>
</feature>
<name>A0A0E0CT03_9ORYZ</name>
<dbReference type="GO" id="GO:0071771">
    <property type="term" value="F:aldehyde oxygenase (deformylating) activity"/>
    <property type="evidence" value="ECO:0007669"/>
    <property type="project" value="UniProtKB-EC"/>
</dbReference>
<dbReference type="InterPro" id="IPR021940">
    <property type="entry name" value="CER1-like_C"/>
</dbReference>
<dbReference type="AlphaFoldDB" id="A0A0E0CT03"/>
<dbReference type="EnsemblPlants" id="OMERI02G34870.1">
    <property type="protein sequence ID" value="OMERI02G34870.1"/>
    <property type="gene ID" value="OMERI02G34870"/>
</dbReference>
<evidence type="ECO:0000256" key="9">
    <source>
        <dbReference type="ARBA" id="ARBA00023136"/>
    </source>
</evidence>
<reference evidence="15" key="1">
    <citation type="submission" date="2015-04" db="UniProtKB">
        <authorList>
            <consortium name="EnsemblPlants"/>
        </authorList>
    </citation>
    <scope>IDENTIFICATION</scope>
</reference>
<proteinExistence type="inferred from homology"/>
<evidence type="ECO:0000256" key="7">
    <source>
        <dbReference type="ARBA" id="ARBA00022857"/>
    </source>
</evidence>
<organism evidence="15">
    <name type="scientific">Oryza meridionalis</name>
    <dbReference type="NCBI Taxonomy" id="40149"/>
    <lineage>
        <taxon>Eukaryota</taxon>
        <taxon>Viridiplantae</taxon>
        <taxon>Streptophyta</taxon>
        <taxon>Embryophyta</taxon>
        <taxon>Tracheophyta</taxon>
        <taxon>Spermatophyta</taxon>
        <taxon>Magnoliopsida</taxon>
        <taxon>Liliopsida</taxon>
        <taxon>Poales</taxon>
        <taxon>Poaceae</taxon>
        <taxon>BOP clade</taxon>
        <taxon>Oryzoideae</taxon>
        <taxon>Oryzeae</taxon>
        <taxon>Oryzinae</taxon>
        <taxon>Oryza</taxon>
    </lineage>
</organism>
<evidence type="ECO:0000256" key="6">
    <source>
        <dbReference type="ARBA" id="ARBA00022824"/>
    </source>
</evidence>
<dbReference type="GO" id="GO:0016491">
    <property type="term" value="F:oxidoreductase activity"/>
    <property type="evidence" value="ECO:0007669"/>
    <property type="project" value="InterPro"/>
</dbReference>
<comment type="catalytic activity">
    <reaction evidence="11">
        <text>a long-chain fatty aldehyde + 2 NADPH + O2 + H(+) = a long-chain alkane + formate + 2 NADP(+) + H2O</text>
        <dbReference type="Rhea" id="RHEA:21440"/>
        <dbReference type="ChEBI" id="CHEBI:15377"/>
        <dbReference type="ChEBI" id="CHEBI:15378"/>
        <dbReference type="ChEBI" id="CHEBI:15379"/>
        <dbReference type="ChEBI" id="CHEBI:15740"/>
        <dbReference type="ChEBI" id="CHEBI:17176"/>
        <dbReference type="ChEBI" id="CHEBI:57783"/>
        <dbReference type="ChEBI" id="CHEBI:58349"/>
        <dbReference type="ChEBI" id="CHEBI:83563"/>
        <dbReference type="EC" id="4.1.99.5"/>
    </reaction>
</comment>
<dbReference type="Pfam" id="PF12076">
    <property type="entry name" value="CER1-like_C"/>
    <property type="match status" value="1"/>
</dbReference>
<evidence type="ECO:0000256" key="2">
    <source>
        <dbReference type="ARBA" id="ARBA00009324"/>
    </source>
</evidence>
<evidence type="ECO:0000259" key="13">
    <source>
        <dbReference type="Pfam" id="PF04116"/>
    </source>
</evidence>
<dbReference type="GO" id="GO:0005506">
    <property type="term" value="F:iron ion binding"/>
    <property type="evidence" value="ECO:0007669"/>
    <property type="project" value="InterPro"/>
</dbReference>
<dbReference type="Pfam" id="PF04116">
    <property type="entry name" value="FA_hydroxylase"/>
    <property type="match status" value="1"/>
</dbReference>
<evidence type="ECO:0000256" key="8">
    <source>
        <dbReference type="ARBA" id="ARBA00022989"/>
    </source>
</evidence>
<feature type="transmembrane region" description="Helical" evidence="12">
    <location>
        <begin position="46"/>
        <end position="68"/>
    </location>
</feature>
<sequence length="635" mass="71689">MASKPGPLTQWPWHNLGNYKYALVAPSAAYSTYRFVTASSAAERDLLGFMVFPMLLLRLLYGQLWITVSRHQTARSKHKIVNKSLDFEQIDRERNWDDQIILTALVFYLVNATMPQAQVAPWWSTKGMVVTAVLHAGPVEFLYYWLHRALHHHWLYARYHSHHHASIVTEPITSVIHPFAEEVVYFVLLAIPILSTVATGTTSVLTANGYLVYIDFMNYLGHCNFELVPKCLFHVFPPLKYLLYTPSFHSLHHTQFRTNYSLFMPVYDYIYGTTDKSSDELYERTLQGRDEAAWRPDVVHLTHLTAPESVFHNRLGFAAVASNPLGAAASGHLLRAASAVASPLLSLFASTFRSEANRLDKLNIETWVIPRFTSHYTSKSDGYKVSRLIEKAVSDAEASGARVLTLGLLNQGYDLNRNGELYVVRKPSLKTKIVDGTSLAVAAVLNMIPQGTKDVLLLGNANKISLVLTLSLCKREIQVRMVNKELYECLKQQLQPEMQEHLVLSCSYSSKVWLVGDGVTDEEQMKAQKGSHFVPYSQFPPNKARNDCVYHCTPALLVPESFENLHVCENWLPRRVMSAWRAAGIVHALEKWDEHECGGRVTGVQKAWSAALARGFRPYDHHHHPGITHDGRGGL</sequence>
<dbReference type="GO" id="GO:0005789">
    <property type="term" value="C:endoplasmic reticulum membrane"/>
    <property type="evidence" value="ECO:0007669"/>
    <property type="project" value="UniProtKB-SubCell"/>
</dbReference>
<evidence type="ECO:0000256" key="10">
    <source>
        <dbReference type="ARBA" id="ARBA00023239"/>
    </source>
</evidence>
<dbReference type="GO" id="GO:0009409">
    <property type="term" value="P:response to cold"/>
    <property type="evidence" value="ECO:0007669"/>
    <property type="project" value="EnsemblPlants"/>
</dbReference>
<keyword evidence="6" id="KW-0256">Endoplasmic reticulum</keyword>
<keyword evidence="16" id="KW-1185">Reference proteome</keyword>
<reference evidence="15" key="2">
    <citation type="submission" date="2018-05" db="EMBL/GenBank/DDBJ databases">
        <title>OmerRS3 (Oryza meridionalis Reference Sequence Version 3).</title>
        <authorList>
            <person name="Zhang J."/>
            <person name="Kudrna D."/>
            <person name="Lee S."/>
            <person name="Talag J."/>
            <person name="Welchert J."/>
            <person name="Wing R.A."/>
        </authorList>
    </citation>
    <scope>NUCLEOTIDE SEQUENCE [LARGE SCALE GENOMIC DNA]</scope>
    <source>
        <strain evidence="15">cv. OR44</strain>
    </source>
</reference>
<keyword evidence="8 12" id="KW-1133">Transmembrane helix</keyword>
<evidence type="ECO:0000256" key="3">
    <source>
        <dbReference type="ARBA" id="ARBA00011738"/>
    </source>
</evidence>
<dbReference type="GO" id="GO:0008610">
    <property type="term" value="P:lipid biosynthetic process"/>
    <property type="evidence" value="ECO:0007669"/>
    <property type="project" value="InterPro"/>
</dbReference>
<dbReference type="EC" id="4.1.99.5" evidence="4"/>
<keyword evidence="9 12" id="KW-0472">Membrane</keyword>
<comment type="subunit">
    <text evidence="3">Homodimer.</text>
</comment>
<evidence type="ECO:0000256" key="1">
    <source>
        <dbReference type="ARBA" id="ARBA00004477"/>
    </source>
</evidence>
<evidence type="ECO:0000256" key="4">
    <source>
        <dbReference type="ARBA" id="ARBA00013146"/>
    </source>
</evidence>